<dbReference type="SUPFAM" id="SSF56349">
    <property type="entry name" value="DNA breaking-rejoining enzymes"/>
    <property type="match status" value="1"/>
</dbReference>
<evidence type="ECO:0000259" key="3">
    <source>
        <dbReference type="Pfam" id="PF00589"/>
    </source>
</evidence>
<dbReference type="Pfam" id="PF00589">
    <property type="entry name" value="Phage_integrase"/>
    <property type="match status" value="1"/>
</dbReference>
<evidence type="ECO:0000256" key="2">
    <source>
        <dbReference type="ARBA" id="ARBA00023172"/>
    </source>
</evidence>
<accession>A0A806KF93</accession>
<dbReference type="GO" id="GO:0006310">
    <property type="term" value="P:DNA recombination"/>
    <property type="evidence" value="ECO:0007669"/>
    <property type="project" value="UniProtKB-KW"/>
</dbReference>
<dbReference type="AlphaFoldDB" id="A0A806KF93"/>
<keyword evidence="1" id="KW-0238">DNA-binding</keyword>
<dbReference type="InterPro" id="IPR010998">
    <property type="entry name" value="Integrase_recombinase_N"/>
</dbReference>
<organism evidence="4">
    <name type="scientific">uncultured bacterium contig00013</name>
    <dbReference type="NCBI Taxonomy" id="1181504"/>
    <lineage>
        <taxon>Bacteria</taxon>
        <taxon>environmental samples</taxon>
    </lineage>
</organism>
<dbReference type="GO" id="GO:0003677">
    <property type="term" value="F:DNA binding"/>
    <property type="evidence" value="ECO:0007669"/>
    <property type="project" value="UniProtKB-KW"/>
</dbReference>
<feature type="domain" description="Tyr recombinase" evidence="3">
    <location>
        <begin position="242"/>
        <end position="401"/>
    </location>
</feature>
<dbReference type="InterPro" id="IPR002104">
    <property type="entry name" value="Integrase_catalytic"/>
</dbReference>
<dbReference type="Gene3D" id="1.10.443.10">
    <property type="entry name" value="Intergrase catalytic core"/>
    <property type="match status" value="1"/>
</dbReference>
<dbReference type="GO" id="GO:0015074">
    <property type="term" value="P:DNA integration"/>
    <property type="evidence" value="ECO:0007669"/>
    <property type="project" value="InterPro"/>
</dbReference>
<dbReference type="CDD" id="cd00397">
    <property type="entry name" value="DNA_BRE_C"/>
    <property type="match status" value="1"/>
</dbReference>
<proteinExistence type="predicted"/>
<dbReference type="EMBL" id="JQ844229">
    <property type="protein sequence ID" value="AGS53315.1"/>
    <property type="molecule type" value="Genomic_DNA"/>
</dbReference>
<dbReference type="InterPro" id="IPR011010">
    <property type="entry name" value="DNA_brk_join_enz"/>
</dbReference>
<protein>
    <recommendedName>
        <fullName evidence="3">Tyr recombinase domain-containing protein</fullName>
    </recommendedName>
</protein>
<reference evidence="4" key="1">
    <citation type="submission" date="2012-03" db="EMBL/GenBank/DDBJ databases">
        <title>Functional metagenomics reveals considerable lignocellulase gene clusters in the gut microbiome of a wood-feeding higher termite.</title>
        <authorList>
            <person name="Liu N."/>
        </authorList>
    </citation>
    <scope>NUCLEOTIDE SEQUENCE</scope>
</reference>
<sequence>MNAYPFTVFKRSNRPFYFVSFKDASGKFLSPVSTKQTEEKDAMKVAFEWLRDGIPKKNAVMKVHDLSLKEVAKGIETEGEVETLLSELRRLGWIKSFVLNDTPQAEDFISFLKTFWSWEKSPYIKEKLRKSHGIHRMHCMKQAGAIARYWEPFFNGRYLGDITAKDIDAFITHLGDMEISAARKNVIIKAGTKPLRWAFSKGNIERDPTRGHIMYSGEENKRDILSPTAAAAVFRTAWKDDRAKIANMLAAVTGMRSGEILALRFQDLGPDCLYVRGSWNRADKIKPPKNNKTRTVQIPFPDLMTGLVELAKQNPWGVSADSFVFWADTKKDVPMNGYMLVGGLREALIKIGFGEGEAKKYMFHGWRHFFTSYMIRKLDKKLLKSQTGHLTDEMLTHYGDHETDGDIEIIQATSKETFAGLLPERPKVLAFKREPAKLAVSQ</sequence>
<keyword evidence="2" id="KW-0233">DNA recombination</keyword>
<evidence type="ECO:0000256" key="1">
    <source>
        <dbReference type="ARBA" id="ARBA00023125"/>
    </source>
</evidence>
<dbReference type="InterPro" id="IPR013762">
    <property type="entry name" value="Integrase-like_cat_sf"/>
</dbReference>
<name>A0A806KF93_9BACT</name>
<evidence type="ECO:0000313" key="4">
    <source>
        <dbReference type="EMBL" id="AGS53315.1"/>
    </source>
</evidence>
<dbReference type="Gene3D" id="1.10.150.130">
    <property type="match status" value="1"/>
</dbReference>